<keyword evidence="10" id="KW-0472">Membrane</keyword>
<evidence type="ECO:0000313" key="13">
    <source>
        <dbReference type="Proteomes" id="UP000663827"/>
    </source>
</evidence>
<keyword evidence="3" id="KW-0479">Metal-binding</keyword>
<proteinExistence type="inferred from homology"/>
<protein>
    <recommendedName>
        <fullName evidence="11">Fumarylacetoacetase-like C-terminal domain-containing protein</fullName>
    </recommendedName>
</protein>
<evidence type="ECO:0000256" key="9">
    <source>
        <dbReference type="SAM" id="MobiDB-lite"/>
    </source>
</evidence>
<keyword evidence="5" id="KW-0010">Activator</keyword>
<evidence type="ECO:0000256" key="3">
    <source>
        <dbReference type="ARBA" id="ARBA00022723"/>
    </source>
</evidence>
<comment type="similarity">
    <text evidence="8">Belongs to the SPT3 family.</text>
</comment>
<keyword evidence="6" id="KW-0804">Transcription</keyword>
<dbReference type="Gene3D" id="1.10.20.10">
    <property type="entry name" value="Histone, subunit A"/>
    <property type="match status" value="1"/>
</dbReference>
<feature type="transmembrane region" description="Helical" evidence="10">
    <location>
        <begin position="350"/>
        <end position="372"/>
    </location>
</feature>
<dbReference type="FunFam" id="3.90.850.10:FF:000002">
    <property type="entry name" value="2-hydroxyhepta-2,4-diene-1,7-dioate isomerase"/>
    <property type="match status" value="1"/>
</dbReference>
<evidence type="ECO:0000256" key="2">
    <source>
        <dbReference type="ARBA" id="ARBA00010211"/>
    </source>
</evidence>
<dbReference type="GO" id="GO:0006107">
    <property type="term" value="P:oxaloacetate metabolic process"/>
    <property type="evidence" value="ECO:0007669"/>
    <property type="project" value="UniProtKB-ARBA"/>
</dbReference>
<dbReference type="FunFam" id="1.10.20.10:FF:000023">
    <property type="entry name" value="transcription initiation protein SPT3 homolog"/>
    <property type="match status" value="1"/>
</dbReference>
<dbReference type="InterPro" id="IPR011234">
    <property type="entry name" value="Fumarylacetoacetase-like_C"/>
</dbReference>
<dbReference type="GO" id="GO:0005634">
    <property type="term" value="C:nucleus"/>
    <property type="evidence" value="ECO:0007669"/>
    <property type="project" value="UniProtKB-SubCell"/>
</dbReference>
<gene>
    <name evidence="12" type="ORF">RDB_LOCUS185898</name>
</gene>
<dbReference type="GO" id="GO:0006366">
    <property type="term" value="P:transcription by RNA polymerase II"/>
    <property type="evidence" value="ECO:0007669"/>
    <property type="project" value="InterPro"/>
</dbReference>
<comment type="caution">
    <text evidence="12">The sequence shown here is derived from an EMBL/GenBank/DDBJ whole genome shotgun (WGS) entry which is preliminary data.</text>
</comment>
<dbReference type="GO" id="GO:0000124">
    <property type="term" value="C:SAGA complex"/>
    <property type="evidence" value="ECO:0007669"/>
    <property type="project" value="UniProtKB-ARBA"/>
</dbReference>
<organism evidence="12 13">
    <name type="scientific">Rhizoctonia solani</name>
    <dbReference type="NCBI Taxonomy" id="456999"/>
    <lineage>
        <taxon>Eukaryota</taxon>
        <taxon>Fungi</taxon>
        <taxon>Dikarya</taxon>
        <taxon>Basidiomycota</taxon>
        <taxon>Agaricomycotina</taxon>
        <taxon>Agaricomycetes</taxon>
        <taxon>Cantharellales</taxon>
        <taxon>Ceratobasidiaceae</taxon>
        <taxon>Rhizoctonia</taxon>
    </lineage>
</organism>
<evidence type="ECO:0000256" key="4">
    <source>
        <dbReference type="ARBA" id="ARBA00023015"/>
    </source>
</evidence>
<feature type="domain" description="Fumarylacetoacetase-like C-terminal" evidence="11">
    <location>
        <begin position="464"/>
        <end position="672"/>
    </location>
</feature>
<comment type="similarity">
    <text evidence="2">Belongs to the FAH family.</text>
</comment>
<evidence type="ECO:0000313" key="12">
    <source>
        <dbReference type="EMBL" id="CAE7230923.1"/>
    </source>
</evidence>
<dbReference type="InterPro" id="IPR009072">
    <property type="entry name" value="Histone-fold"/>
</dbReference>
<accession>A0A8H3I0B0</accession>
<name>A0A8H3I0B0_9AGAM</name>
<dbReference type="SUPFAM" id="SSF47113">
    <property type="entry name" value="Histone-fold"/>
    <property type="match status" value="1"/>
</dbReference>
<evidence type="ECO:0000256" key="6">
    <source>
        <dbReference type="ARBA" id="ARBA00023163"/>
    </source>
</evidence>
<feature type="region of interest" description="Disordered" evidence="9">
    <location>
        <begin position="265"/>
        <end position="301"/>
    </location>
</feature>
<dbReference type="CDD" id="cd22926">
    <property type="entry name" value="HFD_SPT3"/>
    <property type="match status" value="1"/>
</dbReference>
<keyword evidence="10" id="KW-0812">Transmembrane</keyword>
<comment type="subcellular location">
    <subcellularLocation>
        <location evidence="1">Nucleus</location>
    </subcellularLocation>
</comment>
<dbReference type="Pfam" id="PF02269">
    <property type="entry name" value="TFIID-18kDa"/>
    <property type="match status" value="1"/>
</dbReference>
<dbReference type="GO" id="GO:0006357">
    <property type="term" value="P:regulation of transcription by RNA polymerase II"/>
    <property type="evidence" value="ECO:0007669"/>
    <property type="project" value="UniProtKB-ARBA"/>
</dbReference>
<dbReference type="SUPFAM" id="SSF56529">
    <property type="entry name" value="FAH"/>
    <property type="match status" value="1"/>
</dbReference>
<dbReference type="GO" id="GO:0050163">
    <property type="term" value="F:oxaloacetate tautomerase activity"/>
    <property type="evidence" value="ECO:0007669"/>
    <property type="project" value="UniProtKB-ARBA"/>
</dbReference>
<evidence type="ECO:0000256" key="8">
    <source>
        <dbReference type="ARBA" id="ARBA00061274"/>
    </source>
</evidence>
<reference evidence="12" key="1">
    <citation type="submission" date="2021-01" db="EMBL/GenBank/DDBJ databases">
        <authorList>
            <person name="Kaushik A."/>
        </authorList>
    </citation>
    <scope>NUCLEOTIDE SEQUENCE</scope>
    <source>
        <strain evidence="12">AG5</strain>
    </source>
</reference>
<dbReference type="Proteomes" id="UP000663827">
    <property type="component" value="Unassembled WGS sequence"/>
</dbReference>
<feature type="region of interest" description="Disordered" evidence="9">
    <location>
        <begin position="104"/>
        <end position="125"/>
    </location>
</feature>
<sequence length="679" mass="74920">MSKAKPTDDKNAPPAKEYRYATEISQMMFVFGEVQDPLTETVNLVEDIVRGQVVEILIQARQLAARKGARNVSPEDLIFLIRYDRGKVNRLRTYLGWKDVRKNAKQDGDGAGAAEVDIDEGQADEATAKPRKMTVKLPWDIVTVYSEVLRTGVNAKEDEDEDEDEVEAHEDSIARLREADEATRRMTREEYVHYSECRSASFTYRKAKRFREFINLPAYLDIKPNDDTIDILGFLAFEMVRALCVGGLAVKRALEESYQAVEITGAKRKAPEVAESSPGKRRRRSSSPESGGAWGSVPGSSLFLPPPEARRALRPAHIQEAFAKMQRDWAHQRGSGMRNWREGNGRGHGLVYVLLYGITLFAVVSCNFGIYVRPIPNDHCSMSPWTRLIRFTAVETGGKKIHLGQPVDPKVDVGLAILRKHSLKAHEISGSSVLDSSARVTSKVLTVDTLLEPIDPQQVGLARCLGLNYKDHAAEAKMAIPEVPVLFCKPHTTLIPALAPIRIPRAAQPVKEHQSDYEVELAVVIGKDAKDVKESEALEYVLGYTGANDVSFRKHQLTTSQWCFSKSFDLTNPIGPALVRNTGQIDPQNLPLTATVNSQLLQNGTTADQIFSVAKTVAFLSQGTTLKAGSVILTGTPAGVGFVREPKIWLNHGDEVRTYVGGGIGTLVNSVVEEGRAKL</sequence>
<dbReference type="PANTHER" id="PTHR11820:SF7">
    <property type="entry name" value="ACYLPYRUVASE FAHD1, MITOCHONDRIAL"/>
    <property type="match status" value="1"/>
</dbReference>
<dbReference type="InterPro" id="IPR003195">
    <property type="entry name" value="TFIID_TAF13"/>
</dbReference>
<dbReference type="Gene3D" id="3.90.850.10">
    <property type="entry name" value="Fumarylacetoacetase-like, C-terminal domain"/>
    <property type="match status" value="1"/>
</dbReference>
<dbReference type="EMBL" id="CAJNJQ010006538">
    <property type="protein sequence ID" value="CAE7230923.1"/>
    <property type="molecule type" value="Genomic_DNA"/>
</dbReference>
<dbReference type="GO" id="GO:0046982">
    <property type="term" value="F:protein heterodimerization activity"/>
    <property type="evidence" value="ECO:0007669"/>
    <property type="project" value="InterPro"/>
</dbReference>
<evidence type="ECO:0000256" key="5">
    <source>
        <dbReference type="ARBA" id="ARBA00023159"/>
    </source>
</evidence>
<evidence type="ECO:0000256" key="1">
    <source>
        <dbReference type="ARBA" id="ARBA00004123"/>
    </source>
</evidence>
<dbReference type="PANTHER" id="PTHR11820">
    <property type="entry name" value="ACYLPYRUVASE"/>
    <property type="match status" value="1"/>
</dbReference>
<keyword evidence="4" id="KW-0805">Transcription regulation</keyword>
<dbReference type="GO" id="GO:0018773">
    <property type="term" value="F:acetylpyruvate hydrolase activity"/>
    <property type="evidence" value="ECO:0007669"/>
    <property type="project" value="TreeGrafter"/>
</dbReference>
<evidence type="ECO:0000256" key="10">
    <source>
        <dbReference type="SAM" id="Phobius"/>
    </source>
</evidence>
<keyword evidence="10" id="KW-1133">Transmembrane helix</keyword>
<dbReference type="InterPro" id="IPR036663">
    <property type="entry name" value="Fumarylacetoacetase_C_sf"/>
</dbReference>
<evidence type="ECO:0000256" key="7">
    <source>
        <dbReference type="ARBA" id="ARBA00023242"/>
    </source>
</evidence>
<dbReference type="Pfam" id="PF01557">
    <property type="entry name" value="FAA_hydrolase"/>
    <property type="match status" value="1"/>
</dbReference>
<dbReference type="GO" id="GO:0046872">
    <property type="term" value="F:metal ion binding"/>
    <property type="evidence" value="ECO:0007669"/>
    <property type="project" value="UniProtKB-KW"/>
</dbReference>
<keyword evidence="7" id="KW-0539">Nucleus</keyword>
<dbReference type="AlphaFoldDB" id="A0A8H3I0B0"/>
<evidence type="ECO:0000259" key="11">
    <source>
        <dbReference type="Pfam" id="PF01557"/>
    </source>
</evidence>